<evidence type="ECO:0000313" key="2">
    <source>
        <dbReference type="EMBL" id="MBW31758.1"/>
    </source>
</evidence>
<feature type="signal peptide" evidence="1">
    <location>
        <begin position="1"/>
        <end position="24"/>
    </location>
</feature>
<dbReference type="EMBL" id="GGFM01011007">
    <property type="protein sequence ID" value="MBW31758.1"/>
    <property type="molecule type" value="Transcribed_RNA"/>
</dbReference>
<proteinExistence type="predicted"/>
<protein>
    <submittedName>
        <fullName evidence="2">Putative secreted peptide</fullName>
    </submittedName>
</protein>
<keyword evidence="1" id="KW-0732">Signal</keyword>
<evidence type="ECO:0000256" key="1">
    <source>
        <dbReference type="SAM" id="SignalP"/>
    </source>
</evidence>
<sequence length="98" mass="11037">MCFISALLHTLVVRFEVVLQIATAATPDELGAVVDRLLEAIPVTEVLTLARITRSGTFGIHYLARWFHVGRDGEHTLVCRISRVVSLQDQCETNRKQY</sequence>
<accession>A0A2M3ZTR2</accession>
<dbReference type="AlphaFoldDB" id="A0A2M3ZTR2"/>
<reference evidence="2" key="1">
    <citation type="submission" date="2018-01" db="EMBL/GenBank/DDBJ databases">
        <title>An insight into the sialome of Amazonian anophelines.</title>
        <authorList>
            <person name="Ribeiro J.M."/>
            <person name="Scarpassa V."/>
            <person name="Calvo E."/>
        </authorList>
    </citation>
    <scope>NUCLEOTIDE SEQUENCE</scope>
    <source>
        <tissue evidence="2">Salivary glands</tissue>
    </source>
</reference>
<name>A0A2M3ZTR2_9DIPT</name>
<feature type="chain" id="PRO_5014895386" evidence="1">
    <location>
        <begin position="25"/>
        <end position="98"/>
    </location>
</feature>
<organism evidence="2">
    <name type="scientific">Anopheles braziliensis</name>
    <dbReference type="NCBI Taxonomy" id="58242"/>
    <lineage>
        <taxon>Eukaryota</taxon>
        <taxon>Metazoa</taxon>
        <taxon>Ecdysozoa</taxon>
        <taxon>Arthropoda</taxon>
        <taxon>Hexapoda</taxon>
        <taxon>Insecta</taxon>
        <taxon>Pterygota</taxon>
        <taxon>Neoptera</taxon>
        <taxon>Endopterygota</taxon>
        <taxon>Diptera</taxon>
        <taxon>Nematocera</taxon>
        <taxon>Culicoidea</taxon>
        <taxon>Culicidae</taxon>
        <taxon>Anophelinae</taxon>
        <taxon>Anopheles</taxon>
    </lineage>
</organism>